<keyword evidence="4" id="KW-1185">Reference proteome</keyword>
<comment type="caution">
    <text evidence="3">The sequence shown here is derived from an EMBL/GenBank/DDBJ whole genome shotgun (WGS) entry which is preliminary data.</text>
</comment>
<dbReference type="SUPFAM" id="SSF69304">
    <property type="entry name" value="Tricorn protease N-terminal domain"/>
    <property type="match status" value="1"/>
</dbReference>
<dbReference type="AlphaFoldDB" id="A0A4R8DFT8"/>
<keyword evidence="1" id="KW-0732">Signal</keyword>
<dbReference type="InterPro" id="IPR050278">
    <property type="entry name" value="Serine_Prot_S9B/DPPIV"/>
</dbReference>
<dbReference type="OrthoDB" id="9812921at2"/>
<dbReference type="InterPro" id="IPR001375">
    <property type="entry name" value="Peptidase_S9_cat"/>
</dbReference>
<dbReference type="EMBL" id="SODV01000002">
    <property type="protein sequence ID" value="TDW96471.1"/>
    <property type="molecule type" value="Genomic_DNA"/>
</dbReference>
<dbReference type="GO" id="GO:0006508">
    <property type="term" value="P:proteolysis"/>
    <property type="evidence" value="ECO:0007669"/>
    <property type="project" value="InterPro"/>
</dbReference>
<dbReference type="InterPro" id="IPR029058">
    <property type="entry name" value="AB_hydrolase_fold"/>
</dbReference>
<dbReference type="RefSeq" id="WP_133996960.1">
    <property type="nucleotide sequence ID" value="NZ_SODV01000002.1"/>
</dbReference>
<evidence type="ECO:0000313" key="3">
    <source>
        <dbReference type="EMBL" id="TDW96471.1"/>
    </source>
</evidence>
<evidence type="ECO:0000259" key="2">
    <source>
        <dbReference type="Pfam" id="PF00326"/>
    </source>
</evidence>
<keyword evidence="3" id="KW-0031">Aminopeptidase</keyword>
<dbReference type="GO" id="GO:0008236">
    <property type="term" value="F:serine-type peptidase activity"/>
    <property type="evidence" value="ECO:0007669"/>
    <property type="project" value="InterPro"/>
</dbReference>
<proteinExistence type="predicted"/>
<name>A0A4R8DFT8_9BACT</name>
<dbReference type="Proteomes" id="UP000294498">
    <property type="component" value="Unassembled WGS sequence"/>
</dbReference>
<dbReference type="GO" id="GO:0004177">
    <property type="term" value="F:aminopeptidase activity"/>
    <property type="evidence" value="ECO:0007669"/>
    <property type="project" value="UniProtKB-KW"/>
</dbReference>
<gene>
    <name evidence="3" type="ORF">EDB95_4302</name>
</gene>
<protein>
    <submittedName>
        <fullName evidence="3">Dipeptidyl aminopeptidase/acylaminoacyl peptidase</fullName>
    </submittedName>
</protein>
<dbReference type="SUPFAM" id="SSF53474">
    <property type="entry name" value="alpha/beta-Hydrolases"/>
    <property type="match status" value="1"/>
</dbReference>
<dbReference type="GO" id="GO:0008239">
    <property type="term" value="F:dipeptidyl-peptidase activity"/>
    <property type="evidence" value="ECO:0007669"/>
    <property type="project" value="TreeGrafter"/>
</dbReference>
<keyword evidence="3" id="KW-0378">Hydrolase</keyword>
<dbReference type="Gene3D" id="3.40.50.1820">
    <property type="entry name" value="alpha/beta hydrolase"/>
    <property type="match status" value="1"/>
</dbReference>
<evidence type="ECO:0000313" key="4">
    <source>
        <dbReference type="Proteomes" id="UP000294498"/>
    </source>
</evidence>
<feature type="chain" id="PRO_5020360727" evidence="1">
    <location>
        <begin position="19"/>
        <end position="944"/>
    </location>
</feature>
<evidence type="ECO:0000256" key="1">
    <source>
        <dbReference type="SAM" id="SignalP"/>
    </source>
</evidence>
<accession>A0A4R8DFT8</accession>
<dbReference type="PANTHER" id="PTHR11731:SF193">
    <property type="entry name" value="DIPEPTIDYL PEPTIDASE 9"/>
    <property type="match status" value="1"/>
</dbReference>
<dbReference type="PANTHER" id="PTHR11731">
    <property type="entry name" value="PROTEASE FAMILY S9B,C DIPEPTIDYL-PEPTIDASE IV-RELATED"/>
    <property type="match status" value="1"/>
</dbReference>
<reference evidence="3 4" key="1">
    <citation type="submission" date="2019-03" db="EMBL/GenBank/DDBJ databases">
        <title>Genomic Encyclopedia of Type Strains, Phase IV (KMG-IV): sequencing the most valuable type-strain genomes for metagenomic binning, comparative biology and taxonomic classification.</title>
        <authorList>
            <person name="Goeker M."/>
        </authorList>
    </citation>
    <scope>NUCLEOTIDE SEQUENCE [LARGE SCALE GENOMIC DNA]</scope>
    <source>
        <strain evidence="3 4">DSM 100059</strain>
    </source>
</reference>
<organism evidence="3 4">
    <name type="scientific">Dinghuibacter silviterrae</name>
    <dbReference type="NCBI Taxonomy" id="1539049"/>
    <lineage>
        <taxon>Bacteria</taxon>
        <taxon>Pseudomonadati</taxon>
        <taxon>Bacteroidota</taxon>
        <taxon>Chitinophagia</taxon>
        <taxon>Chitinophagales</taxon>
        <taxon>Chitinophagaceae</taxon>
        <taxon>Dinghuibacter</taxon>
    </lineage>
</organism>
<sequence>MRRLLFCIFTLNATAAIAQSAATAQSKKPLDHSVYDTWESIGERLISPDGQWIAYTVDIQEGDGTLYVTNPDTSYRLPIPRGYMAAFTADSRFLVFRIKPLYTDIRQARIKKKKPEDGPKDSLGILNLERKTILRAPRVKSFQLPDKEGDCVAYEAEPAGGPKPKRPLSAADLYFSRGDAADGDDAPAPKKPEGADLVFRDLNTGHEEHWQGVGEYQLARRGNLLAFGLIGRPKDSIVTRGFCVWHDEETDTILHSGYDYRKIAIDDTGRQVAFLADQDSTAALLHFFHLYYYTPGTDSAQLLVSRTTGGMKVGWTVSENGDVVFSRSGRRLLLGTAPVAPPKDTTQAETEIAHLDIWNYKDDYLQPMQLKDRDKELKRSYLSVYDLERKTFTQLADIKMPTVVPSDEGDGPLYLGITDFGKRIPLQWEGRTHKDVFAVDPVTGTVTLVRKDVDGTPTISPLGHYIAWYDMKERQYSTYTPKGGVRKISVGVRPLLADEQNDQPNEPDSYGIAGWTKGDSAVWVYDRYDIWALDPQGAGKPERLTSGRRNRDQYRYVLLDKEERAIDTRKPIWLDVFNDSTKYSGFALLNGGRPLYGPYTFRRLIRAKGADRFLFTRETFEMPADLWVGGEPSSGGGLSSAVCISAINPQQARYNWGHARLVHWTTFQGKKTDGILYVPEDFDPHRKYPMITYFYERLSDDLYHYLPPSPTPSALNIPFFVSRGYLVFTPDIRYTIGHPGKSAYDYVVSGVKTLCKNTYVDATRLGIQGQSWGGYQVAYLITATHLFKAAWAGAPVVNMFSAYGGIRWESGMNRQFQYEHTQSRIGATPWQRPDLYIENSPLFHLPQVTTPLVIMANDADGAVPWYQGIEMFTDMKRLGKQVWMLTYNGEAHNLMERRNRKDIQIREQQFFDWQLKGARPARWLTEGVPATAKGRTWGLEADGE</sequence>
<keyword evidence="3" id="KW-0645">Protease</keyword>
<feature type="domain" description="Peptidase S9 prolyl oligopeptidase catalytic" evidence="2">
    <location>
        <begin position="719"/>
        <end position="916"/>
    </location>
</feature>
<feature type="signal peptide" evidence="1">
    <location>
        <begin position="1"/>
        <end position="18"/>
    </location>
</feature>
<dbReference type="Pfam" id="PF00326">
    <property type="entry name" value="Peptidase_S9"/>
    <property type="match status" value="1"/>
</dbReference>